<comment type="caution">
    <text evidence="2">The sequence shown here is derived from an EMBL/GenBank/DDBJ whole genome shotgun (WGS) entry which is preliminary data.</text>
</comment>
<reference evidence="2" key="1">
    <citation type="journal article" date="2015" name="Nature">
        <title>Complex archaea that bridge the gap between prokaryotes and eukaryotes.</title>
        <authorList>
            <person name="Spang A."/>
            <person name="Saw J.H."/>
            <person name="Jorgensen S.L."/>
            <person name="Zaremba-Niedzwiedzka K."/>
            <person name="Martijn J."/>
            <person name="Lind A.E."/>
            <person name="van Eijk R."/>
            <person name="Schleper C."/>
            <person name="Guy L."/>
            <person name="Ettema T.J."/>
        </authorList>
    </citation>
    <scope>NUCLEOTIDE SEQUENCE</scope>
</reference>
<keyword evidence="1" id="KW-0812">Transmembrane</keyword>
<keyword evidence="1" id="KW-0472">Membrane</keyword>
<organism evidence="2">
    <name type="scientific">marine sediment metagenome</name>
    <dbReference type="NCBI Taxonomy" id="412755"/>
    <lineage>
        <taxon>unclassified sequences</taxon>
        <taxon>metagenomes</taxon>
        <taxon>ecological metagenomes</taxon>
    </lineage>
</organism>
<dbReference type="EMBL" id="LAZR01000203">
    <property type="protein sequence ID" value="KKN82316.1"/>
    <property type="molecule type" value="Genomic_DNA"/>
</dbReference>
<accession>A0A0F9W9I1</accession>
<feature type="transmembrane region" description="Helical" evidence="1">
    <location>
        <begin position="28"/>
        <end position="46"/>
    </location>
</feature>
<keyword evidence="1" id="KW-1133">Transmembrane helix</keyword>
<evidence type="ECO:0000313" key="2">
    <source>
        <dbReference type="EMBL" id="KKN82316.1"/>
    </source>
</evidence>
<protein>
    <submittedName>
        <fullName evidence="2">Uncharacterized protein</fullName>
    </submittedName>
</protein>
<sequence>MNSLVPLLAGISLGYSLAQAGDVPYIIAANIGVLVFIITAQLERIAGRRKL</sequence>
<name>A0A0F9W9I1_9ZZZZ</name>
<evidence type="ECO:0000256" key="1">
    <source>
        <dbReference type="SAM" id="Phobius"/>
    </source>
</evidence>
<gene>
    <name evidence="2" type="ORF">LCGC14_0311290</name>
</gene>
<dbReference type="AlphaFoldDB" id="A0A0F9W9I1"/>
<proteinExistence type="predicted"/>